<protein>
    <recommendedName>
        <fullName evidence="1">FAD-binding FR-type domain-containing protein</fullName>
    </recommendedName>
</protein>
<dbReference type="PANTHER" id="PTHR47354:SF5">
    <property type="entry name" value="PROTEIN RFBI"/>
    <property type="match status" value="1"/>
</dbReference>
<reference evidence="2 3" key="1">
    <citation type="submission" date="2015-03" db="EMBL/GenBank/DDBJ databases">
        <title>Genome Sequence of Kiloniella spongiae MEBiC09566, isolated from a marine sponge.</title>
        <authorList>
            <person name="Shao Z."/>
            <person name="Wang L."/>
            <person name="Li X."/>
        </authorList>
    </citation>
    <scope>NUCLEOTIDE SEQUENCE [LARGE SCALE GENOMIC DNA]</scope>
    <source>
        <strain evidence="2 3">MEBiC09566</strain>
    </source>
</reference>
<gene>
    <name evidence="2" type="ORF">WH96_09540</name>
</gene>
<dbReference type="AlphaFoldDB" id="A0A0H2MJV0"/>
<dbReference type="InterPro" id="IPR039261">
    <property type="entry name" value="FNR_nucleotide-bd"/>
</dbReference>
<dbReference type="SUPFAM" id="SSF63380">
    <property type="entry name" value="Riboflavin synthase domain-like"/>
    <property type="match status" value="1"/>
</dbReference>
<comment type="caution">
    <text evidence="2">The sequence shown here is derived from an EMBL/GenBank/DDBJ whole genome shotgun (WGS) entry which is preliminary data.</text>
</comment>
<dbReference type="Proteomes" id="UP000035444">
    <property type="component" value="Unassembled WGS sequence"/>
</dbReference>
<dbReference type="InterPro" id="IPR017938">
    <property type="entry name" value="Riboflavin_synthase-like_b-brl"/>
</dbReference>
<sequence>MRDGIRVSGRGKSASKIKLLSREMIADNTMAFNISKPEGFEHKAGQWIRLSLVDPVVTDDKGGSRELSIVSAPQEPHITLATRVSDSAFKQYLKGLPEGTELAIAGPNGSFTLDEDPARQAVFIVGGIGITPFMSIIRHITYAGLPHNIIVFYSNRNPNAAAFLSELEDLERANPNFRLVKIMTDFQAENNQWDGETDLINHEMLARYISNLKEPIYYCVGPTSMVLSTKEILDSIGVPRQNLVFEKFNGY</sequence>
<dbReference type="Gene3D" id="2.40.30.10">
    <property type="entry name" value="Translation factors"/>
    <property type="match status" value="1"/>
</dbReference>
<dbReference type="STRING" id="1489064.WH96_09540"/>
<evidence type="ECO:0000313" key="3">
    <source>
        <dbReference type="Proteomes" id="UP000035444"/>
    </source>
</evidence>
<dbReference type="PROSITE" id="PS51384">
    <property type="entry name" value="FAD_FR"/>
    <property type="match status" value="1"/>
</dbReference>
<dbReference type="InterPro" id="IPR050415">
    <property type="entry name" value="MRET"/>
</dbReference>
<dbReference type="InterPro" id="IPR001433">
    <property type="entry name" value="OxRdtase_FAD/NAD-bd"/>
</dbReference>
<dbReference type="SUPFAM" id="SSF52343">
    <property type="entry name" value="Ferredoxin reductase-like, C-terminal NADP-linked domain"/>
    <property type="match status" value="1"/>
</dbReference>
<keyword evidence="3" id="KW-1185">Reference proteome</keyword>
<dbReference type="PRINTS" id="PR00410">
    <property type="entry name" value="PHEHYDRXLASE"/>
</dbReference>
<dbReference type="PANTHER" id="PTHR47354">
    <property type="entry name" value="NADH OXIDOREDUCTASE HCR"/>
    <property type="match status" value="1"/>
</dbReference>
<dbReference type="Gene3D" id="3.40.50.80">
    <property type="entry name" value="Nucleotide-binding domain of ferredoxin-NADP reductase (FNR) module"/>
    <property type="match status" value="1"/>
</dbReference>
<evidence type="ECO:0000313" key="2">
    <source>
        <dbReference type="EMBL" id="KLN61017.1"/>
    </source>
</evidence>
<dbReference type="GO" id="GO:0016491">
    <property type="term" value="F:oxidoreductase activity"/>
    <property type="evidence" value="ECO:0007669"/>
    <property type="project" value="InterPro"/>
</dbReference>
<name>A0A0H2MJV0_9PROT</name>
<organism evidence="2 3">
    <name type="scientific">Kiloniella spongiae</name>
    <dbReference type="NCBI Taxonomy" id="1489064"/>
    <lineage>
        <taxon>Bacteria</taxon>
        <taxon>Pseudomonadati</taxon>
        <taxon>Pseudomonadota</taxon>
        <taxon>Alphaproteobacteria</taxon>
        <taxon>Rhodospirillales</taxon>
        <taxon>Kiloniellaceae</taxon>
        <taxon>Kiloniella</taxon>
    </lineage>
</organism>
<dbReference type="CDD" id="cd00322">
    <property type="entry name" value="FNR_like"/>
    <property type="match status" value="1"/>
</dbReference>
<dbReference type="Pfam" id="PF00175">
    <property type="entry name" value="NAD_binding_1"/>
    <property type="match status" value="1"/>
</dbReference>
<proteinExistence type="predicted"/>
<dbReference type="InterPro" id="IPR017927">
    <property type="entry name" value="FAD-bd_FR_type"/>
</dbReference>
<dbReference type="EMBL" id="LAQL01000006">
    <property type="protein sequence ID" value="KLN61017.1"/>
    <property type="molecule type" value="Genomic_DNA"/>
</dbReference>
<feature type="domain" description="FAD-binding FR-type" evidence="1">
    <location>
        <begin position="12"/>
        <end position="114"/>
    </location>
</feature>
<evidence type="ECO:0000259" key="1">
    <source>
        <dbReference type="PROSITE" id="PS51384"/>
    </source>
</evidence>
<accession>A0A0H2MJV0</accession>